<dbReference type="RefSeq" id="YP_009777828.1">
    <property type="nucleotide sequence ID" value="NC_047704.1"/>
</dbReference>
<organism evidence="1 2">
    <name type="scientific">uncultured phage_MedDCM-OCT-S45-C18</name>
    <dbReference type="NCBI Taxonomy" id="2741072"/>
    <lineage>
        <taxon>Viruses</taxon>
        <taxon>Duplodnaviria</taxon>
        <taxon>Heunggongvirae</taxon>
        <taxon>Uroviricota</taxon>
        <taxon>Caudoviricetes</taxon>
        <taxon>Autographivirales</taxon>
        <taxon>Ayaqvirus</taxon>
        <taxon>Ayaqvirus S45C18</taxon>
    </lineage>
</organism>
<dbReference type="KEGG" id="vg:55412352"/>
<dbReference type="EMBL" id="AP013544">
    <property type="protein sequence ID" value="BAQ94286.1"/>
    <property type="molecule type" value="Genomic_DNA"/>
</dbReference>
<proteinExistence type="predicted"/>
<protein>
    <recommendedName>
        <fullName evidence="3">Tail fiber protein</fullName>
    </recommendedName>
</protein>
<evidence type="ECO:0000313" key="1">
    <source>
        <dbReference type="EMBL" id="BAQ94286.1"/>
    </source>
</evidence>
<evidence type="ECO:0008006" key="3">
    <source>
        <dbReference type="Google" id="ProtNLM"/>
    </source>
</evidence>
<keyword evidence="2" id="KW-1185">Reference proteome</keyword>
<dbReference type="Proteomes" id="UP000505037">
    <property type="component" value="Segment"/>
</dbReference>
<sequence>MPDTSGLSFYQTDDVTTKSITYGFDVLSADDITVIAIASNGARTVLTVESGDGYGYTVNLTTKTVTYTGASWDSHPLIYPSSSVRVYRTTSVIPSIDFTAGAVLSESDLDTAYKQGLFAAQEMTEDAADTNAGLQSVTSGVIAAGAVTAPKIATNSISEDRIINLAVTNAKIADNAVNAAKIQNGTVGSSELAANCVTTAKIGANQVTTTQILNNAVTQAKVVKAGKANMEALTGSSGQAVGVVTPDVLRYSQFAPRAYGSVAYNTGSESFSSGSYNVQSVANTSTSQRTITFSTPMSDVNYFVSVTGSATSSATNFYATVISKTVNGFVIDGAGVTETDTFSFDFVVFGSTLSA</sequence>
<reference evidence="1 2" key="1">
    <citation type="journal article" date="2013" name="PLoS Genet.">
        <title>Expanding the Marine Virosphere Using Metagenomics.</title>
        <authorList>
            <person name="Mizuno C.M."/>
            <person name="Rodriguez-Valera F."/>
            <person name="Kimes N.E."/>
            <person name="Ghai R."/>
        </authorList>
    </citation>
    <scope>NUCLEOTIDE SEQUENCE [LARGE SCALE GENOMIC DNA]</scope>
    <source>
        <strain evidence="1">UvMED-CGR-U-MedDCM-OCT-S45-C18</strain>
    </source>
</reference>
<accession>A0A6S4PIJ3</accession>
<evidence type="ECO:0000313" key="2">
    <source>
        <dbReference type="Proteomes" id="UP000505037"/>
    </source>
</evidence>
<name>A0A6S4PIJ3_9CAUD</name>
<dbReference type="GeneID" id="55412352"/>